<dbReference type="AlphaFoldDB" id="A0A0M9VJB7"/>
<name>A0A0M9VJB7_9FLAO</name>
<dbReference type="EMBL" id="LIYD01000005">
    <property type="protein sequence ID" value="KOS07562.1"/>
    <property type="molecule type" value="Genomic_DNA"/>
</dbReference>
<evidence type="ECO:0008006" key="3">
    <source>
        <dbReference type="Google" id="ProtNLM"/>
    </source>
</evidence>
<dbReference type="STRING" id="1202724.AM493_17075"/>
<comment type="caution">
    <text evidence="1">The sequence shown here is derived from an EMBL/GenBank/DDBJ whole genome shotgun (WGS) entry which is preliminary data.</text>
</comment>
<evidence type="ECO:0000313" key="2">
    <source>
        <dbReference type="Proteomes" id="UP000037755"/>
    </source>
</evidence>
<dbReference type="PATRIC" id="fig|1202724.3.peg.3546"/>
<dbReference type="Proteomes" id="UP000037755">
    <property type="component" value="Unassembled WGS sequence"/>
</dbReference>
<gene>
    <name evidence="1" type="ORF">AM493_17075</name>
</gene>
<protein>
    <recommendedName>
        <fullName evidence="3">Mobilization protein</fullName>
    </recommendedName>
</protein>
<proteinExistence type="predicted"/>
<reference evidence="1 2" key="1">
    <citation type="submission" date="2015-08" db="EMBL/GenBank/DDBJ databases">
        <title>Whole genome sequence of Flavobacterium akiainvivens IK-1T, from decaying Wikstroemia oahuensis, an endemic Hawaiian shrub.</title>
        <authorList>
            <person name="Wan X."/>
            <person name="Hou S."/>
            <person name="Saito J."/>
            <person name="Donachie S."/>
        </authorList>
    </citation>
    <scope>NUCLEOTIDE SEQUENCE [LARGE SCALE GENOMIC DNA]</scope>
    <source>
        <strain evidence="1 2">IK-1</strain>
    </source>
</reference>
<evidence type="ECO:0000313" key="1">
    <source>
        <dbReference type="EMBL" id="KOS07562.1"/>
    </source>
</evidence>
<dbReference type="Pfam" id="PF19514">
    <property type="entry name" value="MobC_2"/>
    <property type="match status" value="1"/>
</dbReference>
<dbReference type="NCBIfam" id="NF041324">
    <property type="entry name" value="Bacteroid_MobA"/>
    <property type="match status" value="1"/>
</dbReference>
<sequence length="143" mass="16309">MDDNSTHKKHKGGRHPKSDPATFRYSISLTAVENAKFLTLFEQSGMNVMAHFITACIFQKTITTVKIDKAAIDYHVKLTGLFAQFRSIGVNYNQLIKILYNNFTEKKAAAALYKLENQTIELINLSRKIIELTTEFEANHLKK</sequence>
<dbReference type="OrthoDB" id="2042421at2"/>
<dbReference type="RefSeq" id="WP_054409270.1">
    <property type="nucleotide sequence ID" value="NZ_FOYA01000027.1"/>
</dbReference>
<organism evidence="1 2">
    <name type="scientific">Flavobacterium akiainvivens</name>
    <dbReference type="NCBI Taxonomy" id="1202724"/>
    <lineage>
        <taxon>Bacteria</taxon>
        <taxon>Pseudomonadati</taxon>
        <taxon>Bacteroidota</taxon>
        <taxon>Flavobacteriia</taxon>
        <taxon>Flavobacteriales</taxon>
        <taxon>Flavobacteriaceae</taxon>
        <taxon>Flavobacterium</taxon>
    </lineage>
</organism>
<dbReference type="InterPro" id="IPR045788">
    <property type="entry name" value="MobC_2"/>
</dbReference>
<accession>A0A0M9VJB7</accession>
<keyword evidence="2" id="KW-1185">Reference proteome</keyword>